<reference evidence="2" key="1">
    <citation type="submission" date="2020-06" db="EMBL/GenBank/DDBJ databases">
        <authorList>
            <consortium name="Plant Systems Biology data submission"/>
        </authorList>
    </citation>
    <scope>NUCLEOTIDE SEQUENCE</scope>
    <source>
        <strain evidence="2">D6</strain>
    </source>
</reference>
<dbReference type="InterPro" id="IPR003107">
    <property type="entry name" value="HAT"/>
</dbReference>
<evidence type="ECO:0000313" key="3">
    <source>
        <dbReference type="Proteomes" id="UP001153069"/>
    </source>
</evidence>
<dbReference type="GO" id="GO:0003727">
    <property type="term" value="F:single-stranded RNA binding"/>
    <property type="evidence" value="ECO:0007669"/>
    <property type="project" value="TreeGrafter"/>
</dbReference>
<evidence type="ECO:0000256" key="1">
    <source>
        <dbReference type="SAM" id="MobiDB-lite"/>
    </source>
</evidence>
<dbReference type="OrthoDB" id="541719at2759"/>
<sequence>MKLLLPGPPIISAGVAIHCILLFLLFGSALRAPMATAFTTRQRILQVHQVGRVPASLRISPRMAATTSSSTSNKYTHQKKHHKKPLSKSRKRYLVKSMFLQAKALERQGQWRRASHKFHQILEMDPFDAHSHLGLARLQARREQAHHRQSATSNTTSNTNSTSARQAFERGTACCPKSIHLWQAWALYEETHGNLDTARNLYQRALQIDSYNPYVCHAYGLMEQKKCNQAQHAQQLWEHALERTSTAALVCSLGELFLAQNLPAEARELYQQHLPHLTTDKDKTEVYLAMAWLEERYYDDVQTAHELIQNALKLHPTSSIAHVALARLEGRKSQQHGGNRSTKRAVAKVLANACRHMEQQTGSATDEAPKKRHHDGGRVYNAWAQLEVKDRNWDKARIILAKGIQRYPKDPMLLQAAGSVEERVGNFSGARDLYSASLAIEPTAPTLVAYALLELKRPSRNHNNNKCNINNNNKTATTNKYDDYVKGLLEEALLLDPRHGPAYNAYGTAELKHGTAEGARQIFERGVRAKCADAASIYHGYAKMELSLGNVDAAKATLRKGLQKAQLNDVGMDSQHRERALFLSHTLGMLELNSNRPTEALEVFVQGINRYGNSSQLLLGAALCEAKLGKQEAAQELFERSVLVDSKHAQAWQAWGVMEMRAGNISTARKLFDCGVKSAPNHGSLWQAYATMEGRIGDVDKARSLFFSGIRKAPRHVPLYQSWATLELREDNVDTAKRLLTKALTINKRSGASWLIAANIEQRLGNDGLVGLILRRGIECAPTDAELYRALGEHLVRKGDIVNAREILENGIEVNLLHAPTYHSLAELEARVFNVEGLAKLHKKASQIFNNNALQPVNPSTSQVWGANIRARKHNKVPKGIAALAEKIVDDDRSQSQDEYDDDMDPFEALESISSSFIIEGDLLGDLLPTTTGNNSTKELS</sequence>
<dbReference type="SMART" id="SM00386">
    <property type="entry name" value="HAT"/>
    <property type="match status" value="13"/>
</dbReference>
<dbReference type="Gene3D" id="1.25.40.10">
    <property type="entry name" value="Tetratricopeptide repeat domain"/>
    <property type="match status" value="4"/>
</dbReference>
<keyword evidence="3" id="KW-1185">Reference proteome</keyword>
<feature type="region of interest" description="Disordered" evidence="1">
    <location>
        <begin position="141"/>
        <end position="165"/>
    </location>
</feature>
<proteinExistence type="predicted"/>
<dbReference type="GO" id="GO:0006397">
    <property type="term" value="P:mRNA processing"/>
    <property type="evidence" value="ECO:0007669"/>
    <property type="project" value="InterPro"/>
</dbReference>
<feature type="region of interest" description="Disordered" evidence="1">
    <location>
        <begin position="61"/>
        <end position="88"/>
    </location>
</feature>
<dbReference type="AlphaFoldDB" id="A0A9N8DPH6"/>
<feature type="compositionally biased region" description="Low complexity" evidence="1">
    <location>
        <begin position="150"/>
        <end position="164"/>
    </location>
</feature>
<accession>A0A9N8DPH6</accession>
<dbReference type="PANTHER" id="PTHR44917">
    <property type="entry name" value="PROTEIN HIGH CHLOROPHYLL FLUORESCENT 107"/>
    <property type="match status" value="1"/>
</dbReference>
<dbReference type="InterPro" id="IPR011990">
    <property type="entry name" value="TPR-like_helical_dom_sf"/>
</dbReference>
<name>A0A9N8DPH6_9STRA</name>
<comment type="caution">
    <text evidence="2">The sequence shown here is derived from an EMBL/GenBank/DDBJ whole genome shotgun (WGS) entry which is preliminary data.</text>
</comment>
<dbReference type="GO" id="GO:0006417">
    <property type="term" value="P:regulation of translation"/>
    <property type="evidence" value="ECO:0007669"/>
    <property type="project" value="TreeGrafter"/>
</dbReference>
<feature type="compositionally biased region" description="Polar residues" evidence="1">
    <location>
        <begin position="65"/>
        <end position="75"/>
    </location>
</feature>
<dbReference type="SUPFAM" id="SSF48452">
    <property type="entry name" value="TPR-like"/>
    <property type="match status" value="4"/>
</dbReference>
<dbReference type="PANTHER" id="PTHR44917:SF1">
    <property type="entry name" value="PROTEIN HIGH CHLOROPHYLL FLUORESCENT 107"/>
    <property type="match status" value="1"/>
</dbReference>
<dbReference type="SMART" id="SM00028">
    <property type="entry name" value="TPR"/>
    <property type="match status" value="10"/>
</dbReference>
<gene>
    <name evidence="2" type="ORF">SEMRO_198_G084150.1</name>
</gene>
<evidence type="ECO:0000313" key="2">
    <source>
        <dbReference type="EMBL" id="CAB9504479.1"/>
    </source>
</evidence>
<dbReference type="EMBL" id="CAICTM010000197">
    <property type="protein sequence ID" value="CAB9504479.1"/>
    <property type="molecule type" value="Genomic_DNA"/>
</dbReference>
<dbReference type="InterPro" id="IPR044624">
    <property type="entry name" value="Mbb1-like"/>
</dbReference>
<organism evidence="2 3">
    <name type="scientific">Seminavis robusta</name>
    <dbReference type="NCBI Taxonomy" id="568900"/>
    <lineage>
        <taxon>Eukaryota</taxon>
        <taxon>Sar</taxon>
        <taxon>Stramenopiles</taxon>
        <taxon>Ochrophyta</taxon>
        <taxon>Bacillariophyta</taxon>
        <taxon>Bacillariophyceae</taxon>
        <taxon>Bacillariophycidae</taxon>
        <taxon>Naviculales</taxon>
        <taxon>Naviculaceae</taxon>
        <taxon>Seminavis</taxon>
    </lineage>
</organism>
<feature type="compositionally biased region" description="Basic residues" evidence="1">
    <location>
        <begin position="76"/>
        <end position="88"/>
    </location>
</feature>
<dbReference type="Proteomes" id="UP001153069">
    <property type="component" value="Unassembled WGS sequence"/>
</dbReference>
<dbReference type="GO" id="GO:0003729">
    <property type="term" value="F:mRNA binding"/>
    <property type="evidence" value="ECO:0007669"/>
    <property type="project" value="InterPro"/>
</dbReference>
<dbReference type="Pfam" id="PF13432">
    <property type="entry name" value="TPR_16"/>
    <property type="match status" value="1"/>
</dbReference>
<protein>
    <submittedName>
        <fullName evidence="2">HAT</fullName>
    </submittedName>
</protein>
<dbReference type="InterPro" id="IPR019734">
    <property type="entry name" value="TPR_rpt"/>
</dbReference>